<feature type="binding site" evidence="5">
    <location>
        <position position="156"/>
    </location>
    <ligand>
        <name>AMP</name>
        <dbReference type="ChEBI" id="CHEBI:456215"/>
    </ligand>
</feature>
<feature type="binding site" evidence="5">
    <location>
        <position position="123"/>
    </location>
    <ligand>
        <name>ATP</name>
        <dbReference type="ChEBI" id="CHEBI:30616"/>
    </ligand>
</feature>
<dbReference type="PRINTS" id="PR00094">
    <property type="entry name" value="ADENYLTKNASE"/>
</dbReference>
<evidence type="ECO:0000313" key="9">
    <source>
        <dbReference type="EMBL" id="QCI17287.1"/>
    </source>
</evidence>
<evidence type="ECO:0000313" key="10">
    <source>
        <dbReference type="Proteomes" id="UP000298759"/>
    </source>
</evidence>
<evidence type="ECO:0000256" key="2">
    <source>
        <dbReference type="ARBA" id="ARBA00022727"/>
    </source>
</evidence>
<organism evidence="9 10">
    <name type="scientific">Buchnera aphidicola</name>
    <name type="common">Aphis helianthi</name>
    <dbReference type="NCBI Taxonomy" id="2315802"/>
    <lineage>
        <taxon>Bacteria</taxon>
        <taxon>Pseudomonadati</taxon>
        <taxon>Pseudomonadota</taxon>
        <taxon>Gammaproteobacteria</taxon>
        <taxon>Enterobacterales</taxon>
        <taxon>Erwiniaceae</taxon>
        <taxon>Buchnera</taxon>
    </lineage>
</organism>
<feature type="region of interest" description="LID" evidence="5">
    <location>
        <begin position="122"/>
        <end position="159"/>
    </location>
</feature>
<dbReference type="Pfam" id="PF00406">
    <property type="entry name" value="ADK"/>
    <property type="match status" value="1"/>
</dbReference>
<gene>
    <name evidence="5" type="primary">adk</name>
    <name evidence="9" type="ORF">D9V62_02460</name>
</gene>
<sequence length="218" mass="25416">MHIILLGAPGTGKGTQSKFIVKKYNIPQISTGDILREHIQLKNKIGKRIFNILKNGELVSDNIVCDLVYQRIQKKDCIQGFLLDGFPRTIKQAKYISHLGIKINFVFEFIVPDQLILQRISGRRIHIQSGRTYHIQFNPPQEDGKDDITKENLIIREDDKIKSIQNRLENYKKNNSILTKFYLKEDKLKKLKFFKINGTEKPDTIQKKIQIILEENKN</sequence>
<keyword evidence="1 5" id="KW-0808">Transferase</keyword>
<keyword evidence="5" id="KW-0963">Cytoplasm</keyword>
<keyword evidence="5 7" id="KW-0067">ATP-binding</keyword>
<dbReference type="NCBIfam" id="NF001379">
    <property type="entry name" value="PRK00279.1-1"/>
    <property type="match status" value="1"/>
</dbReference>
<feature type="binding site" evidence="5">
    <location>
        <position position="167"/>
    </location>
    <ligand>
        <name>AMP</name>
        <dbReference type="ChEBI" id="CHEBI:456215"/>
    </ligand>
</feature>
<comment type="domain">
    <text evidence="5">Consists of three domains, a large central CORE domain and two small peripheral domains, NMPbind and LID, which undergo movements during catalysis. The LID domain closes over the site of phosphoryl transfer upon ATP binding. Assembling and dissambling the active center during each catalytic cycle provides an effective means to prevent ATP hydrolysis.</text>
</comment>
<keyword evidence="2 5" id="KW-0545">Nucleotide biosynthesis</keyword>
<feature type="binding site" evidence="5">
    <location>
        <begin position="57"/>
        <end position="59"/>
    </location>
    <ligand>
        <name>AMP</name>
        <dbReference type="ChEBI" id="CHEBI:456215"/>
    </ligand>
</feature>
<dbReference type="EC" id="2.7.4.3" evidence="5 7"/>
<protein>
    <recommendedName>
        <fullName evidence="5 7">Adenylate kinase</fullName>
        <shortName evidence="5">AK</shortName>
        <ecNumber evidence="5 7">2.7.4.3</ecNumber>
    </recommendedName>
    <alternativeName>
        <fullName evidence="5">ATP-AMP transphosphorylase</fullName>
    </alternativeName>
    <alternativeName>
        <fullName evidence="5">ATP:AMP phosphotransferase</fullName>
    </alternativeName>
    <alternativeName>
        <fullName evidence="5">Adenylate monophosphate kinase</fullName>
    </alternativeName>
</protein>
<proteinExistence type="inferred from homology"/>
<comment type="function">
    <text evidence="5">Catalyzes the reversible transfer of the terminal phosphate group between ATP and AMP. Plays an important role in cellular energy homeostasis and in adenine nucleotide metabolism.</text>
</comment>
<dbReference type="UniPathway" id="UPA00588">
    <property type="reaction ID" value="UER00649"/>
</dbReference>
<evidence type="ECO:0000256" key="5">
    <source>
        <dbReference type="HAMAP-Rule" id="MF_00235"/>
    </source>
</evidence>
<comment type="catalytic activity">
    <reaction evidence="5 7">
        <text>AMP + ATP = 2 ADP</text>
        <dbReference type="Rhea" id="RHEA:12973"/>
        <dbReference type="ChEBI" id="CHEBI:30616"/>
        <dbReference type="ChEBI" id="CHEBI:456215"/>
        <dbReference type="ChEBI" id="CHEBI:456216"/>
        <dbReference type="EC" id="2.7.4.3"/>
    </reaction>
</comment>
<dbReference type="Pfam" id="PF05191">
    <property type="entry name" value="ADK_lid"/>
    <property type="match status" value="1"/>
</dbReference>
<keyword evidence="4 5" id="KW-0418">Kinase</keyword>
<dbReference type="OrthoDB" id="9805030at2"/>
<evidence type="ECO:0000256" key="6">
    <source>
        <dbReference type="RuleBase" id="RU003330"/>
    </source>
</evidence>
<dbReference type="InterPro" id="IPR000850">
    <property type="entry name" value="Adenylat/UMP-CMP_kin"/>
</dbReference>
<dbReference type="PANTHER" id="PTHR23359">
    <property type="entry name" value="NUCLEOTIDE KINASE"/>
    <property type="match status" value="1"/>
</dbReference>
<feature type="binding site" evidence="5">
    <location>
        <position position="36"/>
    </location>
    <ligand>
        <name>AMP</name>
        <dbReference type="ChEBI" id="CHEBI:456215"/>
    </ligand>
</feature>
<dbReference type="GO" id="GO:0044209">
    <property type="term" value="P:AMP salvage"/>
    <property type="evidence" value="ECO:0007669"/>
    <property type="project" value="UniProtKB-UniRule"/>
</dbReference>
<reference evidence="9 10" key="2">
    <citation type="submission" date="2019-05" db="EMBL/GenBank/DDBJ databases">
        <title>Genome evolution of the obligate endosymbiont Buchnera aphidicola.</title>
        <authorList>
            <person name="Moran N.A."/>
        </authorList>
    </citation>
    <scope>NUCLEOTIDE SEQUENCE [LARGE SCALE GENOMIC DNA]</scope>
    <source>
        <strain evidence="9 10">Ahe</strain>
    </source>
</reference>
<dbReference type="AlphaFoldDB" id="A0A4D6XQR1"/>
<dbReference type="CDD" id="cd01428">
    <property type="entry name" value="ADK"/>
    <property type="match status" value="1"/>
</dbReference>
<dbReference type="InterPro" id="IPR007862">
    <property type="entry name" value="Adenylate_kinase_lid-dom"/>
</dbReference>
<evidence type="ECO:0000256" key="1">
    <source>
        <dbReference type="ARBA" id="ARBA00022679"/>
    </source>
</evidence>
<feature type="binding site" evidence="5">
    <location>
        <position position="92"/>
    </location>
    <ligand>
        <name>AMP</name>
        <dbReference type="ChEBI" id="CHEBI:456215"/>
    </ligand>
</feature>
<evidence type="ECO:0000259" key="8">
    <source>
        <dbReference type="Pfam" id="PF05191"/>
    </source>
</evidence>
<accession>A0A4D6XQR1</accession>
<dbReference type="NCBIfam" id="TIGR01351">
    <property type="entry name" value="adk"/>
    <property type="match status" value="1"/>
</dbReference>
<feature type="domain" description="Adenylate kinase active site lid" evidence="8">
    <location>
        <begin position="123"/>
        <end position="158"/>
    </location>
</feature>
<name>A0A4D6XQR1_9GAMM</name>
<feature type="binding site" evidence="5">
    <location>
        <begin position="132"/>
        <end position="133"/>
    </location>
    <ligand>
        <name>ATP</name>
        <dbReference type="ChEBI" id="CHEBI:30616"/>
    </ligand>
</feature>
<dbReference type="GO" id="GO:0004017">
    <property type="term" value="F:AMP kinase activity"/>
    <property type="evidence" value="ECO:0007669"/>
    <property type="project" value="UniProtKB-UniRule"/>
</dbReference>
<comment type="caution">
    <text evidence="5">Lacks conserved residue(s) required for the propagation of feature annotation.</text>
</comment>
<comment type="pathway">
    <text evidence="5">Purine metabolism; AMP biosynthesis via salvage pathway; AMP from ADP: step 1/1.</text>
</comment>
<dbReference type="GO" id="GO:0005737">
    <property type="term" value="C:cytoplasm"/>
    <property type="evidence" value="ECO:0007669"/>
    <property type="project" value="UniProtKB-SubCell"/>
</dbReference>
<comment type="similarity">
    <text evidence="5 6">Belongs to the adenylate kinase family.</text>
</comment>
<reference evidence="9 10" key="1">
    <citation type="submission" date="2018-12" db="EMBL/GenBank/DDBJ databases">
        <authorList>
            <person name="Chong R.A."/>
        </authorList>
    </citation>
    <scope>NUCLEOTIDE SEQUENCE [LARGE SCALE GENOMIC DNA]</scope>
    <source>
        <strain evidence="9 10">Ahe</strain>
    </source>
</reference>
<dbReference type="EMBL" id="CP034894">
    <property type="protein sequence ID" value="QCI17287.1"/>
    <property type="molecule type" value="Genomic_DNA"/>
</dbReference>
<dbReference type="GO" id="GO:0005524">
    <property type="term" value="F:ATP binding"/>
    <property type="evidence" value="ECO:0007669"/>
    <property type="project" value="UniProtKB-UniRule"/>
</dbReference>
<dbReference type="RefSeq" id="WP_158340220.1">
    <property type="nucleotide sequence ID" value="NZ_CP034894.1"/>
</dbReference>
<dbReference type="Gene3D" id="3.40.50.300">
    <property type="entry name" value="P-loop containing nucleotide triphosphate hydrolases"/>
    <property type="match status" value="1"/>
</dbReference>
<dbReference type="InterPro" id="IPR006259">
    <property type="entry name" value="Adenyl_kin_sub"/>
</dbReference>
<comment type="subunit">
    <text evidence="5 7">Monomer.</text>
</comment>
<dbReference type="SUPFAM" id="SSF52540">
    <property type="entry name" value="P-loop containing nucleoside triphosphate hydrolases"/>
    <property type="match status" value="1"/>
</dbReference>
<dbReference type="Proteomes" id="UP000298759">
    <property type="component" value="Chromosome"/>
</dbReference>
<feature type="binding site" evidence="5">
    <location>
        <position position="31"/>
    </location>
    <ligand>
        <name>AMP</name>
        <dbReference type="ChEBI" id="CHEBI:456215"/>
    </ligand>
</feature>
<feature type="region of interest" description="NMP" evidence="5">
    <location>
        <begin position="30"/>
        <end position="59"/>
    </location>
</feature>
<keyword evidence="3 5" id="KW-0547">Nucleotide-binding</keyword>
<feature type="binding site" evidence="5">
    <location>
        <begin position="10"/>
        <end position="15"/>
    </location>
    <ligand>
        <name>ATP</name>
        <dbReference type="ChEBI" id="CHEBI:30616"/>
    </ligand>
</feature>
<dbReference type="FunFam" id="3.40.50.300:FF:000106">
    <property type="entry name" value="Adenylate kinase mitochondrial"/>
    <property type="match status" value="1"/>
</dbReference>
<evidence type="ECO:0000256" key="7">
    <source>
        <dbReference type="RuleBase" id="RU003331"/>
    </source>
</evidence>
<comment type="subcellular location">
    <subcellularLocation>
        <location evidence="5 7">Cytoplasm</location>
    </subcellularLocation>
</comment>
<feature type="binding site" evidence="5">
    <location>
        <position position="200"/>
    </location>
    <ligand>
        <name>ATP</name>
        <dbReference type="ChEBI" id="CHEBI:30616"/>
    </ligand>
</feature>
<dbReference type="InterPro" id="IPR033690">
    <property type="entry name" value="Adenylat_kinase_CS"/>
</dbReference>
<evidence type="ECO:0000256" key="4">
    <source>
        <dbReference type="ARBA" id="ARBA00022777"/>
    </source>
</evidence>
<dbReference type="HAMAP" id="MF_00235">
    <property type="entry name" value="Adenylate_kinase_Adk"/>
    <property type="match status" value="1"/>
</dbReference>
<evidence type="ECO:0000256" key="3">
    <source>
        <dbReference type="ARBA" id="ARBA00022741"/>
    </source>
</evidence>
<dbReference type="InterPro" id="IPR027417">
    <property type="entry name" value="P-loop_NTPase"/>
</dbReference>
<feature type="binding site" evidence="5">
    <location>
        <begin position="85"/>
        <end position="88"/>
    </location>
    <ligand>
        <name>AMP</name>
        <dbReference type="ChEBI" id="CHEBI:456215"/>
    </ligand>
</feature>
<dbReference type="PROSITE" id="PS00113">
    <property type="entry name" value="ADENYLATE_KINASE"/>
    <property type="match status" value="1"/>
</dbReference>